<dbReference type="AlphaFoldDB" id="A0ABD6XMB5"/>
<dbReference type="KEGG" id="pagc:BEE12_12000"/>
<comment type="caution">
    <text evidence="1">The sequence shown here is derived from an EMBL/GenBank/DDBJ whole genome shotgun (WGS) entry which is preliminary data.</text>
</comment>
<dbReference type="Proteomes" id="UP000245996">
    <property type="component" value="Unassembled WGS sequence"/>
</dbReference>
<accession>A0ABD6XMB5</accession>
<evidence type="ECO:0008006" key="3">
    <source>
        <dbReference type="Google" id="ProtNLM"/>
    </source>
</evidence>
<evidence type="ECO:0000313" key="2">
    <source>
        <dbReference type="Proteomes" id="UP000245996"/>
    </source>
</evidence>
<dbReference type="EMBL" id="QGHE01000010">
    <property type="protein sequence ID" value="PWJ77152.1"/>
    <property type="molecule type" value="Genomic_DNA"/>
</dbReference>
<proteinExistence type="predicted"/>
<protein>
    <recommendedName>
        <fullName evidence="3">Phage-related minor tail protein</fullName>
    </recommendedName>
</protein>
<gene>
    <name evidence="1" type="ORF">C7430_110192</name>
</gene>
<reference evidence="1 2" key="1">
    <citation type="submission" date="2018-05" db="EMBL/GenBank/DDBJ databases">
        <title>Genomic Encyclopedia of Type Strains, Phase IV (KMG-V): Genome sequencing to study the core and pangenomes of soil and plant-associated prokaryotes.</title>
        <authorList>
            <person name="Whitman W."/>
        </authorList>
    </citation>
    <scope>NUCLEOTIDE SEQUENCE [LARGE SCALE GENOMIC DNA]</scope>
    <source>
        <strain evidence="1 2">PNG 92-11</strain>
    </source>
</reference>
<evidence type="ECO:0000313" key="1">
    <source>
        <dbReference type="EMBL" id="PWJ77152.1"/>
    </source>
</evidence>
<name>A0ABD6XMB5_ENTAG</name>
<sequence length="134" mass="14586">MAEKAGEIYYDIEIETSQLITANQKARQELGNLGTQAKGAASGINTLETQMKSSASAVSLATKAGGSFRSQFQQAGYQIQDFIVQVQGGQSALVALPAPISVGWRVWTGRRSSGCGYCIRYSCSRHSDHCFEWW</sequence>
<organism evidence="1 2">
    <name type="scientific">Enterobacter agglomerans</name>
    <name type="common">Erwinia herbicola</name>
    <name type="synonym">Pantoea agglomerans</name>
    <dbReference type="NCBI Taxonomy" id="549"/>
    <lineage>
        <taxon>Bacteria</taxon>
        <taxon>Pseudomonadati</taxon>
        <taxon>Pseudomonadota</taxon>
        <taxon>Gammaproteobacteria</taxon>
        <taxon>Enterobacterales</taxon>
        <taxon>Erwiniaceae</taxon>
        <taxon>Pantoea</taxon>
        <taxon>Pantoea agglomerans group</taxon>
    </lineage>
</organism>